<keyword evidence="1" id="KW-0812">Transmembrane</keyword>
<organism evidence="2 3">
    <name type="scientific">Stephania japonica</name>
    <dbReference type="NCBI Taxonomy" id="461633"/>
    <lineage>
        <taxon>Eukaryota</taxon>
        <taxon>Viridiplantae</taxon>
        <taxon>Streptophyta</taxon>
        <taxon>Embryophyta</taxon>
        <taxon>Tracheophyta</taxon>
        <taxon>Spermatophyta</taxon>
        <taxon>Magnoliopsida</taxon>
        <taxon>Ranunculales</taxon>
        <taxon>Menispermaceae</taxon>
        <taxon>Menispermoideae</taxon>
        <taxon>Cissampelideae</taxon>
        <taxon>Stephania</taxon>
    </lineage>
</organism>
<proteinExistence type="predicted"/>
<dbReference type="Proteomes" id="UP001417504">
    <property type="component" value="Unassembled WGS sequence"/>
</dbReference>
<evidence type="ECO:0000313" key="2">
    <source>
        <dbReference type="EMBL" id="KAK9115937.1"/>
    </source>
</evidence>
<gene>
    <name evidence="2" type="ORF">Sjap_014884</name>
</gene>
<accession>A0AAP0IJZ9</accession>
<protein>
    <submittedName>
        <fullName evidence="2">Uncharacterized protein</fullName>
    </submittedName>
</protein>
<evidence type="ECO:0000313" key="3">
    <source>
        <dbReference type="Proteomes" id="UP001417504"/>
    </source>
</evidence>
<keyword evidence="1" id="KW-0472">Membrane</keyword>
<keyword evidence="3" id="KW-1185">Reference proteome</keyword>
<evidence type="ECO:0000256" key="1">
    <source>
        <dbReference type="SAM" id="Phobius"/>
    </source>
</evidence>
<name>A0AAP0IJZ9_9MAGN</name>
<reference evidence="2 3" key="1">
    <citation type="submission" date="2024-01" db="EMBL/GenBank/DDBJ databases">
        <title>Genome assemblies of Stephania.</title>
        <authorList>
            <person name="Yang L."/>
        </authorList>
    </citation>
    <scope>NUCLEOTIDE SEQUENCE [LARGE SCALE GENOMIC DNA]</scope>
    <source>
        <strain evidence="2">QJT</strain>
        <tissue evidence="2">Leaf</tissue>
    </source>
</reference>
<dbReference type="AlphaFoldDB" id="A0AAP0IJZ9"/>
<comment type="caution">
    <text evidence="2">The sequence shown here is derived from an EMBL/GenBank/DDBJ whole genome shotgun (WGS) entry which is preliminary data.</text>
</comment>
<feature type="transmembrane region" description="Helical" evidence="1">
    <location>
        <begin position="151"/>
        <end position="172"/>
    </location>
</feature>
<keyword evidence="1" id="KW-1133">Transmembrane helix</keyword>
<dbReference type="EMBL" id="JBBNAE010000006">
    <property type="protein sequence ID" value="KAK9115937.1"/>
    <property type="molecule type" value="Genomic_DNA"/>
</dbReference>
<sequence>MTWGTAGDLTMHGVTNIFIFKKHARTKGTLKPFRVSVGYMGLVFKYSNERRGHCRGRFLHQDNQVYGIIELYHQLVRRVMDVVKAWKALPPQVGNRAFALKMAGEVLQQLTIGGPTAPSGTKASASNDSQTPSKSAEGDFFGLIANFFPNFLGLLLFFISSSCGFLAALFHFRVTPCSFTTSEPEKVRKPRLYTTPPVILATA</sequence>